<comment type="caution">
    <text evidence="2">The sequence shown here is derived from an EMBL/GenBank/DDBJ whole genome shotgun (WGS) entry which is preliminary data.</text>
</comment>
<evidence type="ECO:0000313" key="3">
    <source>
        <dbReference type="Proteomes" id="UP001085076"/>
    </source>
</evidence>
<protein>
    <submittedName>
        <fullName evidence="2">Uncharacterized protein</fullName>
    </submittedName>
</protein>
<evidence type="ECO:0000256" key="1">
    <source>
        <dbReference type="SAM" id="Coils"/>
    </source>
</evidence>
<dbReference type="PANTHER" id="PTHR34283">
    <property type="entry name" value="PROTEIN RESPONSE TO LOW SULFUR 1"/>
    <property type="match status" value="1"/>
</dbReference>
<dbReference type="InterPro" id="IPR039282">
    <property type="entry name" value="LSU"/>
</dbReference>
<feature type="coiled-coil region" evidence="1">
    <location>
        <begin position="24"/>
        <end position="86"/>
    </location>
</feature>
<reference evidence="2" key="1">
    <citation type="submission" date="2021-03" db="EMBL/GenBank/DDBJ databases">
        <authorList>
            <person name="Li Z."/>
            <person name="Yang C."/>
        </authorList>
    </citation>
    <scope>NUCLEOTIDE SEQUENCE</scope>
    <source>
        <strain evidence="2">Dzin_1.0</strain>
        <tissue evidence="2">Leaf</tissue>
    </source>
</reference>
<keyword evidence="1" id="KW-0175">Coiled coil</keyword>
<dbReference type="OrthoDB" id="1888446at2759"/>
<reference evidence="2" key="2">
    <citation type="journal article" date="2022" name="Hortic Res">
        <title>The genome of Dioscorea zingiberensis sheds light on the biosynthesis, origin and evolution of the medicinally important diosgenin saponins.</title>
        <authorList>
            <person name="Li Y."/>
            <person name="Tan C."/>
            <person name="Li Z."/>
            <person name="Guo J."/>
            <person name="Li S."/>
            <person name="Chen X."/>
            <person name="Wang C."/>
            <person name="Dai X."/>
            <person name="Yang H."/>
            <person name="Song W."/>
            <person name="Hou L."/>
            <person name="Xu J."/>
            <person name="Tong Z."/>
            <person name="Xu A."/>
            <person name="Yuan X."/>
            <person name="Wang W."/>
            <person name="Yang Q."/>
            <person name="Chen L."/>
            <person name="Sun Z."/>
            <person name="Wang K."/>
            <person name="Pan B."/>
            <person name="Chen J."/>
            <person name="Bao Y."/>
            <person name="Liu F."/>
            <person name="Qi X."/>
            <person name="Gang D.R."/>
            <person name="Wen J."/>
            <person name="Li J."/>
        </authorList>
    </citation>
    <scope>NUCLEOTIDE SEQUENCE</scope>
    <source>
        <strain evidence="2">Dzin_1.0</strain>
    </source>
</reference>
<dbReference type="Proteomes" id="UP001085076">
    <property type="component" value="Miscellaneous, Linkage group lg09"/>
</dbReference>
<sequence length="121" mass="13803">MAPVMAIAYPRGGGVPKALLGRKGVAGEEEVEELRRRNEELEREVREGREREEKLGRELNRVMERLRMVEEAEERLCSQLGELEAEAVAQARSYHLRINDLCERLADAQRMLHSSSSSSLK</sequence>
<proteinExistence type="predicted"/>
<keyword evidence="3" id="KW-1185">Reference proteome</keyword>
<name>A0A9D5H5T2_9LILI</name>
<dbReference type="GO" id="GO:0098869">
    <property type="term" value="P:cellular oxidant detoxification"/>
    <property type="evidence" value="ECO:0007669"/>
    <property type="project" value="InterPro"/>
</dbReference>
<dbReference type="PANTHER" id="PTHR34283:SF1">
    <property type="entry name" value="PROTEIN RESPONSE TO LOW SULFUR 1"/>
    <property type="match status" value="1"/>
</dbReference>
<organism evidence="2 3">
    <name type="scientific">Dioscorea zingiberensis</name>
    <dbReference type="NCBI Taxonomy" id="325984"/>
    <lineage>
        <taxon>Eukaryota</taxon>
        <taxon>Viridiplantae</taxon>
        <taxon>Streptophyta</taxon>
        <taxon>Embryophyta</taxon>
        <taxon>Tracheophyta</taxon>
        <taxon>Spermatophyta</taxon>
        <taxon>Magnoliopsida</taxon>
        <taxon>Liliopsida</taxon>
        <taxon>Dioscoreales</taxon>
        <taxon>Dioscoreaceae</taxon>
        <taxon>Dioscorea</taxon>
    </lineage>
</organism>
<dbReference type="EMBL" id="JAGGNH010000009">
    <property type="protein sequence ID" value="KAJ0964278.1"/>
    <property type="molecule type" value="Genomic_DNA"/>
</dbReference>
<dbReference type="Pfam" id="PF24980">
    <property type="entry name" value="LSU"/>
    <property type="match status" value="1"/>
</dbReference>
<evidence type="ECO:0000313" key="2">
    <source>
        <dbReference type="EMBL" id="KAJ0964278.1"/>
    </source>
</evidence>
<gene>
    <name evidence="2" type="ORF">J5N97_029400</name>
</gene>
<accession>A0A9D5H5T2</accession>
<dbReference type="AlphaFoldDB" id="A0A9D5H5T2"/>